<proteinExistence type="predicted"/>
<keyword evidence="2" id="KW-1185">Reference proteome</keyword>
<reference evidence="1 2" key="1">
    <citation type="journal article" date="2022" name="Hortic Res">
        <title>A haplotype resolved chromosomal level avocado genome allows analysis of novel avocado genes.</title>
        <authorList>
            <person name="Nath O."/>
            <person name="Fletcher S.J."/>
            <person name="Hayward A."/>
            <person name="Shaw L.M."/>
            <person name="Masouleh A.K."/>
            <person name="Furtado A."/>
            <person name="Henry R.J."/>
            <person name="Mitter N."/>
        </authorList>
    </citation>
    <scope>NUCLEOTIDE SEQUENCE [LARGE SCALE GENOMIC DNA]</scope>
    <source>
        <strain evidence="2">cv. Hass</strain>
    </source>
</reference>
<name>A0ACC2MSN7_PERAE</name>
<organism evidence="1 2">
    <name type="scientific">Persea americana</name>
    <name type="common">Avocado</name>
    <dbReference type="NCBI Taxonomy" id="3435"/>
    <lineage>
        <taxon>Eukaryota</taxon>
        <taxon>Viridiplantae</taxon>
        <taxon>Streptophyta</taxon>
        <taxon>Embryophyta</taxon>
        <taxon>Tracheophyta</taxon>
        <taxon>Spermatophyta</taxon>
        <taxon>Magnoliopsida</taxon>
        <taxon>Magnoliidae</taxon>
        <taxon>Laurales</taxon>
        <taxon>Lauraceae</taxon>
        <taxon>Persea</taxon>
    </lineage>
</organism>
<evidence type="ECO:0000313" key="1">
    <source>
        <dbReference type="EMBL" id="KAJ8648694.1"/>
    </source>
</evidence>
<evidence type="ECO:0000313" key="2">
    <source>
        <dbReference type="Proteomes" id="UP001234297"/>
    </source>
</evidence>
<dbReference type="Proteomes" id="UP001234297">
    <property type="component" value="Chromosome 1"/>
</dbReference>
<protein>
    <submittedName>
        <fullName evidence="1">Uncharacterized protein</fullName>
    </submittedName>
</protein>
<accession>A0ACC2MSN7</accession>
<sequence length="163" mass="18438">MLDDCYKLVELPSDFGNLVNLRHLSLGECSVSIPPRIGRLTSLQKLAHFKVGKEIGHGINELKDMIQLQGSLCISELQNVVNVKEAKEGFGEEVLKCLQPHPNLQEVDIEGYWGIRFPTWLGDSSFSNLVSIELIYTEFWQCALMYSSLNLTYFTQGKLVLMD</sequence>
<gene>
    <name evidence="1" type="ORF">MRB53_001717</name>
</gene>
<dbReference type="EMBL" id="CM056809">
    <property type="protein sequence ID" value="KAJ8648694.1"/>
    <property type="molecule type" value="Genomic_DNA"/>
</dbReference>
<comment type="caution">
    <text evidence="1">The sequence shown here is derived from an EMBL/GenBank/DDBJ whole genome shotgun (WGS) entry which is preliminary data.</text>
</comment>